<dbReference type="PANTHER" id="PTHR24114:SF2">
    <property type="entry name" value="F-BOX DOMAIN-CONTAINING PROTEIN-RELATED"/>
    <property type="match status" value="1"/>
</dbReference>
<dbReference type="EMBL" id="CAMPGE010002547">
    <property type="protein sequence ID" value="CAI2361354.1"/>
    <property type="molecule type" value="Genomic_DNA"/>
</dbReference>
<dbReference type="SUPFAM" id="SSF52047">
    <property type="entry name" value="RNI-like"/>
    <property type="match status" value="1"/>
</dbReference>
<accession>A0AAD1U948</accession>
<organism evidence="2 3">
    <name type="scientific">Euplotes crassus</name>
    <dbReference type="NCBI Taxonomy" id="5936"/>
    <lineage>
        <taxon>Eukaryota</taxon>
        <taxon>Sar</taxon>
        <taxon>Alveolata</taxon>
        <taxon>Ciliophora</taxon>
        <taxon>Intramacronucleata</taxon>
        <taxon>Spirotrichea</taxon>
        <taxon>Hypotrichia</taxon>
        <taxon>Euplotida</taxon>
        <taxon>Euplotidae</taxon>
        <taxon>Moneuplotes</taxon>
    </lineage>
</organism>
<dbReference type="InterPro" id="IPR032675">
    <property type="entry name" value="LRR_dom_sf"/>
</dbReference>
<feature type="compositionally biased region" description="Basic and acidic residues" evidence="1">
    <location>
        <begin position="230"/>
        <end position="240"/>
    </location>
</feature>
<keyword evidence="3" id="KW-1185">Reference proteome</keyword>
<feature type="region of interest" description="Disordered" evidence="1">
    <location>
        <begin position="221"/>
        <end position="248"/>
    </location>
</feature>
<protein>
    <submittedName>
        <fullName evidence="2">Uncharacterized protein</fullName>
    </submittedName>
</protein>
<dbReference type="InterPro" id="IPR052394">
    <property type="entry name" value="LRR-containing"/>
</dbReference>
<dbReference type="InterPro" id="IPR001611">
    <property type="entry name" value="Leu-rich_rpt"/>
</dbReference>
<gene>
    <name evidence="2" type="ORF">ECRASSUSDP1_LOCUS2665</name>
</gene>
<dbReference type="Proteomes" id="UP001295684">
    <property type="component" value="Unassembled WGS sequence"/>
</dbReference>
<name>A0AAD1U948_EUPCR</name>
<evidence type="ECO:0000313" key="2">
    <source>
        <dbReference type="EMBL" id="CAI2361354.1"/>
    </source>
</evidence>
<reference evidence="2" key="1">
    <citation type="submission" date="2023-07" db="EMBL/GenBank/DDBJ databases">
        <authorList>
            <consortium name="AG Swart"/>
            <person name="Singh M."/>
            <person name="Singh A."/>
            <person name="Seah K."/>
            <person name="Emmerich C."/>
        </authorList>
    </citation>
    <scope>NUCLEOTIDE SEQUENCE</scope>
    <source>
        <strain evidence="2">DP1</strain>
    </source>
</reference>
<dbReference type="PANTHER" id="PTHR24114">
    <property type="entry name" value="LEUCINE RICH REPEAT FAMILY PROTEIN"/>
    <property type="match status" value="1"/>
</dbReference>
<dbReference type="Pfam" id="PF13516">
    <property type="entry name" value="LRR_6"/>
    <property type="match status" value="1"/>
</dbReference>
<sequence>MYSLRESIRECTKPDANEFIVFPKIRHSNSKNHRGMKLNKSLKRESISKKLKLKAQLYERGSASKSLRKHKGTDLAQEVQTSRNNYLNTLKMPYKHSGIYQSTETLKTYTTIPNFDARRNSHMKYWSPGRSESGHASPVALQGPLGLSGIQSNRTGSKLGSLINNSKILTSQTELKAATSTRSTSLMENLRKKIKKHAKEYDTNLISKKMNNVSIQLPDLSIQGFSDGPHANDQDKENKPKLAKGKPPKLNIIKEEIKEEIRRPLRRSRNASKTTRLKKQSQTLPENRMDDSTSEAYSEAYSEDFSENDLYSSSFYDNDKTREKEALYKAGSKNYKEYIKEIERSNILPRKMGFQGENEKKGNMFLRSFYIGNTYANPLSKGIKDLDTLQKINLSRCGLKDEGFIKIIQNAPYSLQELDISGNSNFGIKCYEELAKIVSKRDIELVSLNMENNKAGDTAIKIIMDSLIYNGSLKCLNINKNCITDLGAQYITEMVQCNSSISVLLMNWNKILSKGGVSVCTAVGQNKNIQVFDISFNNIGSKNGTKMAETFKKLFLENKTLIHLDISHCKFTIDELKIMNEGLKRNHSILGLHMVGNKGKIDTLGFIDPEVDSDIAITHISSRLSSELQTGKVKNKEKIKLSACSNCWICEGWTEVKFEFTPGISSQVPHDPEKPLYLHISSDGYKEDLMLPDPEKSGTYSSLRMVPPGECTFYFSFDEKKLLADDMPNCVTTEIENFTVPKTNIIENIIQKNALITETYMASMKCTPRPPPKYMAGNKRLKTPWDYFKSVFRTYKPDNQKILNGCFEVDWDNTKIGKIIKNGDELVKVKRYLKKNYKSFRETYKYYSAVAPIGIVVSIGTNTLSDVVSNCHEVINNENFKLSDLDFEFVATKAGLIKSKFNPDRQLVRHEFIEIFVRIAITKYFKSKLVDSISEAVIKLYEENLKPMFSLFDCHKWRAQKLWNEECDLTLKRHLNVLNNIYKKYIGRYALPGTPKYMSCDEFFDLICACGVVDDNFGQREISVLFNLAMMTQKNELESDKHLNMIFVEFMEATARVADKLNLPPLVDESEERDPNERLHANLSRRIKKPYPGLSLNYKIETLIYLMAKSCLKKNDLEAMERGVLKYYDEKKRLPKAKKYGISSKKY</sequence>
<feature type="region of interest" description="Disordered" evidence="1">
    <location>
        <begin position="261"/>
        <end position="299"/>
    </location>
</feature>
<proteinExistence type="predicted"/>
<dbReference type="AlphaFoldDB" id="A0AAD1U948"/>
<comment type="caution">
    <text evidence="2">The sequence shown here is derived from an EMBL/GenBank/DDBJ whole genome shotgun (WGS) entry which is preliminary data.</text>
</comment>
<evidence type="ECO:0000256" key="1">
    <source>
        <dbReference type="SAM" id="MobiDB-lite"/>
    </source>
</evidence>
<evidence type="ECO:0000313" key="3">
    <source>
        <dbReference type="Proteomes" id="UP001295684"/>
    </source>
</evidence>
<dbReference type="Gene3D" id="3.80.10.10">
    <property type="entry name" value="Ribonuclease Inhibitor"/>
    <property type="match status" value="1"/>
</dbReference>
<feature type="compositionally biased region" description="Basic residues" evidence="1">
    <location>
        <begin position="264"/>
        <end position="279"/>
    </location>
</feature>